<dbReference type="SUPFAM" id="SSF53474">
    <property type="entry name" value="alpha/beta-Hydrolases"/>
    <property type="match status" value="1"/>
</dbReference>
<name>A0ABQ4C7X4_9ACTN</name>
<evidence type="ECO:0000313" key="3">
    <source>
        <dbReference type="Proteomes" id="UP000624325"/>
    </source>
</evidence>
<dbReference type="PANTHER" id="PTHR43798:SF27">
    <property type="entry name" value="HYDROLASE ALPHA_BETA HYDROLASE FOLD FAMILY"/>
    <property type="match status" value="1"/>
</dbReference>
<dbReference type="InterPro" id="IPR000073">
    <property type="entry name" value="AB_hydrolase_1"/>
</dbReference>
<keyword evidence="3" id="KW-1185">Reference proteome</keyword>
<reference evidence="2 3" key="1">
    <citation type="submission" date="2021-01" db="EMBL/GenBank/DDBJ databases">
        <title>Whole genome shotgun sequence of Asanoa iriomotensis NBRC 100142.</title>
        <authorList>
            <person name="Komaki H."/>
            <person name="Tamura T."/>
        </authorList>
    </citation>
    <scope>NUCLEOTIDE SEQUENCE [LARGE SCALE GENOMIC DNA]</scope>
    <source>
        <strain evidence="2 3">NBRC 100142</strain>
    </source>
</reference>
<dbReference type="InterPro" id="IPR029058">
    <property type="entry name" value="AB_hydrolase_fold"/>
</dbReference>
<gene>
    <name evidence="2" type="ORF">Air01nite_49720</name>
</gene>
<evidence type="ECO:0000259" key="1">
    <source>
        <dbReference type="Pfam" id="PF12697"/>
    </source>
</evidence>
<dbReference type="EMBL" id="BONC01000038">
    <property type="protein sequence ID" value="GIF58877.1"/>
    <property type="molecule type" value="Genomic_DNA"/>
</dbReference>
<dbReference type="RefSeq" id="WP_203705643.1">
    <property type="nucleotide sequence ID" value="NZ_BAAALU010000001.1"/>
</dbReference>
<organism evidence="2 3">
    <name type="scientific">Asanoa iriomotensis</name>
    <dbReference type="NCBI Taxonomy" id="234613"/>
    <lineage>
        <taxon>Bacteria</taxon>
        <taxon>Bacillati</taxon>
        <taxon>Actinomycetota</taxon>
        <taxon>Actinomycetes</taxon>
        <taxon>Micromonosporales</taxon>
        <taxon>Micromonosporaceae</taxon>
        <taxon>Asanoa</taxon>
    </lineage>
</organism>
<dbReference type="Gene3D" id="3.40.50.1820">
    <property type="entry name" value="alpha/beta hydrolase"/>
    <property type="match status" value="1"/>
</dbReference>
<dbReference type="PANTHER" id="PTHR43798">
    <property type="entry name" value="MONOACYLGLYCEROL LIPASE"/>
    <property type="match status" value="1"/>
</dbReference>
<dbReference type="Proteomes" id="UP000624325">
    <property type="component" value="Unassembled WGS sequence"/>
</dbReference>
<feature type="domain" description="AB hydrolase-1" evidence="1">
    <location>
        <begin position="72"/>
        <end position="281"/>
    </location>
</feature>
<accession>A0ABQ4C7X4</accession>
<comment type="caution">
    <text evidence="2">The sequence shown here is derived from an EMBL/GenBank/DDBJ whole genome shotgun (WGS) entry which is preliminary data.</text>
</comment>
<evidence type="ECO:0000313" key="2">
    <source>
        <dbReference type="EMBL" id="GIF58877.1"/>
    </source>
</evidence>
<protein>
    <submittedName>
        <fullName evidence="2">Carboxylesterase</fullName>
    </submittedName>
</protein>
<proteinExistence type="predicted"/>
<dbReference type="Pfam" id="PF12697">
    <property type="entry name" value="Abhydrolase_6"/>
    <property type="match status" value="1"/>
</dbReference>
<sequence>MFGIKRITGAADLAPEGKVGSWVSDAAREKFMAAYERAFDLWPQPREQFDVETATATTRVHAFRPHPDGEPVVLLSAFNSAGFHPHVAALADVGPVYGIDMPGEANPSVPRDLMTPPASCAAWLDELLAQLSDRPAHLVGFSYGGWMAMNQAILKPERVASITLLDPAGLTKLDARFWWWLSVSGLATLTPMPLRRHLSRWLDAPAMLVPDLMTLLWAGTRGYRAEPKFPGVLTDDQLREIAVPVLLVAGARSAMLTPAEARARGSVMPHAAVAIVPGSHGGFNRIDELNDRVAAFINAHGH</sequence>
<dbReference type="InterPro" id="IPR050266">
    <property type="entry name" value="AB_hydrolase_sf"/>
</dbReference>